<organism evidence="2 3">
    <name type="scientific">Ridgeia piscesae</name>
    <name type="common">Tubeworm</name>
    <dbReference type="NCBI Taxonomy" id="27915"/>
    <lineage>
        <taxon>Eukaryota</taxon>
        <taxon>Metazoa</taxon>
        <taxon>Spiralia</taxon>
        <taxon>Lophotrochozoa</taxon>
        <taxon>Annelida</taxon>
        <taxon>Polychaeta</taxon>
        <taxon>Sedentaria</taxon>
        <taxon>Canalipalpata</taxon>
        <taxon>Sabellida</taxon>
        <taxon>Siboglinidae</taxon>
        <taxon>Ridgeia</taxon>
    </lineage>
</organism>
<evidence type="ECO:0000313" key="2">
    <source>
        <dbReference type="EMBL" id="KAK2141577.1"/>
    </source>
</evidence>
<dbReference type="Proteomes" id="UP001209878">
    <property type="component" value="Unassembled WGS sequence"/>
</dbReference>
<keyword evidence="3" id="KW-1185">Reference proteome</keyword>
<accession>A0AAD9MPW5</accession>
<evidence type="ECO:0000313" key="3">
    <source>
        <dbReference type="Proteomes" id="UP001209878"/>
    </source>
</evidence>
<evidence type="ECO:0000256" key="1">
    <source>
        <dbReference type="SAM" id="MobiDB-lite"/>
    </source>
</evidence>
<comment type="caution">
    <text evidence="2">The sequence shown here is derived from an EMBL/GenBank/DDBJ whole genome shotgun (WGS) entry which is preliminary data.</text>
</comment>
<sequence>MVADYFPEQARNPWEKPSIWPHTKYNQIGGTDSHEIK</sequence>
<reference evidence="2" key="1">
    <citation type="journal article" date="2023" name="Mol. Biol. Evol.">
        <title>Third-Generation Sequencing Reveals the Adaptive Role of the Epigenome in Three Deep-Sea Polychaetes.</title>
        <authorList>
            <person name="Perez M."/>
            <person name="Aroh O."/>
            <person name="Sun Y."/>
            <person name="Lan Y."/>
            <person name="Juniper S.K."/>
            <person name="Young C.R."/>
            <person name="Angers B."/>
            <person name="Qian P.Y."/>
        </authorList>
    </citation>
    <scope>NUCLEOTIDE SEQUENCE</scope>
    <source>
        <strain evidence="2">R07B-5</strain>
    </source>
</reference>
<gene>
    <name evidence="2" type="ORF">NP493_5186g00003</name>
</gene>
<proteinExistence type="predicted"/>
<dbReference type="AlphaFoldDB" id="A0AAD9MPW5"/>
<dbReference type="EMBL" id="JAODUO010005194">
    <property type="protein sequence ID" value="KAK2141577.1"/>
    <property type="molecule type" value="Genomic_DNA"/>
</dbReference>
<feature type="region of interest" description="Disordered" evidence="1">
    <location>
        <begin position="1"/>
        <end position="37"/>
    </location>
</feature>
<name>A0AAD9MPW5_RIDPI</name>
<protein>
    <submittedName>
        <fullName evidence="2">Uncharacterized protein</fullName>
    </submittedName>
</protein>